<protein>
    <submittedName>
        <fullName evidence="1">Uncharacterized protein</fullName>
    </submittedName>
</protein>
<name>A0A809ZVS6_9BRAD</name>
<proteinExistence type="predicted"/>
<reference evidence="1" key="1">
    <citation type="submission" date="2020-05" db="EMBL/GenBank/DDBJ databases">
        <title>Complete genome sequence of Bradyrhizobium diazoefficiens XF5 isolated from soybean nodule.</title>
        <authorList>
            <person name="Noda R."/>
            <person name="Kakizaki K."/>
            <person name="Minamisawa K."/>
        </authorList>
    </citation>
    <scope>NUCLEOTIDE SEQUENCE</scope>
    <source>
        <strain evidence="1">XF5</strain>
    </source>
</reference>
<dbReference type="EMBL" id="AP023095">
    <property type="protein sequence ID" value="BCE56374.1"/>
    <property type="molecule type" value="Genomic_DNA"/>
</dbReference>
<gene>
    <name evidence="1" type="ORF">XF5B_38860</name>
</gene>
<organism evidence="1">
    <name type="scientific">Bradyrhizobium diazoefficiens</name>
    <dbReference type="NCBI Taxonomy" id="1355477"/>
    <lineage>
        <taxon>Bacteria</taxon>
        <taxon>Pseudomonadati</taxon>
        <taxon>Pseudomonadota</taxon>
        <taxon>Alphaproteobacteria</taxon>
        <taxon>Hyphomicrobiales</taxon>
        <taxon>Nitrobacteraceae</taxon>
        <taxon>Bradyrhizobium</taxon>
    </lineage>
</organism>
<dbReference type="RefSeq" id="WP_183117492.1">
    <property type="nucleotide sequence ID" value="NZ_AP022638.1"/>
</dbReference>
<accession>A0A809ZVS6</accession>
<sequence length="181" mass="20948">MPGRKRTPQVIYEWTGEVMRPLAYHKELAAREFEPGKRYKLIEFNERSEVTHDHFFATVTAYWHHWPENYERELPSADHLRKHALIRTGHYIQTVMAHSSVQGATFYVSQFKQYVDYAEGSIVAGANGVATVMRIAKTQKKNVMEAEEFQKSKQDVLEFCASVTGIPPEDMKREAKKERAA</sequence>
<evidence type="ECO:0000313" key="1">
    <source>
        <dbReference type="EMBL" id="BCE56374.1"/>
    </source>
</evidence>
<dbReference type="AlphaFoldDB" id="A0A809ZVS6"/>